<dbReference type="EMBL" id="BMPQ01000005">
    <property type="protein sequence ID" value="GGK62865.1"/>
    <property type="molecule type" value="Genomic_DNA"/>
</dbReference>
<dbReference type="AlphaFoldDB" id="A0A917QPX0"/>
<gene>
    <name evidence="1" type="ORF">GCM10010094_24580</name>
</gene>
<keyword evidence="2" id="KW-1185">Reference proteome</keyword>
<evidence type="ECO:0000313" key="2">
    <source>
        <dbReference type="Proteomes" id="UP000637788"/>
    </source>
</evidence>
<dbReference type="Proteomes" id="UP000637788">
    <property type="component" value="Unassembled WGS sequence"/>
</dbReference>
<accession>A0A917QPX0</accession>
<sequence length="144" mass="16211">MVEGPEELLRDEEVTCHSPGCDGRRRLSVALQPWTPHPRRMPVSPDTRGLCQSVFEPGQVELAVMALETYAGPDEAWIHQAAIRLSDGQLHRLAHWLNSAERELGTFRWYAGEPADVSLESHRFAVEFINGLIDKDAPRPPEPH</sequence>
<reference evidence="1" key="2">
    <citation type="submission" date="2020-09" db="EMBL/GenBank/DDBJ databases">
        <authorList>
            <person name="Sun Q."/>
            <person name="Ohkuma M."/>
        </authorList>
    </citation>
    <scope>NUCLEOTIDE SEQUENCE</scope>
    <source>
        <strain evidence="1">JCM 3035</strain>
    </source>
</reference>
<reference evidence="1" key="1">
    <citation type="journal article" date="2014" name="Int. J. Syst. Evol. Microbiol.">
        <title>Complete genome sequence of Corynebacterium casei LMG S-19264T (=DSM 44701T), isolated from a smear-ripened cheese.</title>
        <authorList>
            <consortium name="US DOE Joint Genome Institute (JGI-PGF)"/>
            <person name="Walter F."/>
            <person name="Albersmeier A."/>
            <person name="Kalinowski J."/>
            <person name="Ruckert C."/>
        </authorList>
    </citation>
    <scope>NUCLEOTIDE SEQUENCE</scope>
    <source>
        <strain evidence="1">JCM 3035</strain>
    </source>
</reference>
<organism evidence="1 2">
    <name type="scientific">Streptomyces flaveus</name>
    <dbReference type="NCBI Taxonomy" id="66370"/>
    <lineage>
        <taxon>Bacteria</taxon>
        <taxon>Bacillati</taxon>
        <taxon>Actinomycetota</taxon>
        <taxon>Actinomycetes</taxon>
        <taxon>Kitasatosporales</taxon>
        <taxon>Streptomycetaceae</taxon>
        <taxon>Streptomyces</taxon>
        <taxon>Streptomyces aurantiacus group</taxon>
    </lineage>
</organism>
<name>A0A917QPX0_9ACTN</name>
<proteinExistence type="predicted"/>
<evidence type="ECO:0000313" key="1">
    <source>
        <dbReference type="EMBL" id="GGK62865.1"/>
    </source>
</evidence>
<protein>
    <submittedName>
        <fullName evidence="1">Uncharacterized protein</fullName>
    </submittedName>
</protein>
<comment type="caution">
    <text evidence="1">The sequence shown here is derived from an EMBL/GenBank/DDBJ whole genome shotgun (WGS) entry which is preliminary data.</text>
</comment>